<gene>
    <name evidence="7" type="primary">YJU2B</name>
</gene>
<comment type="function">
    <text evidence="3">May be involved in mRNA splicing.</text>
</comment>
<keyword evidence="6" id="KW-0472">Membrane</keyword>
<keyword evidence="6" id="KW-0812">Transmembrane</keyword>
<dbReference type="GO" id="GO:0071014">
    <property type="term" value="C:post-mRNA release spliceosomal complex"/>
    <property type="evidence" value="ECO:0007669"/>
    <property type="project" value="TreeGrafter"/>
</dbReference>
<dbReference type="PANTHER" id="PTHR12111">
    <property type="entry name" value="SPLICING FACTOR YJU2"/>
    <property type="match status" value="1"/>
</dbReference>
<reference evidence="7" key="2">
    <citation type="submission" date="2025-09" db="UniProtKB">
        <authorList>
            <consortium name="Ensembl"/>
        </authorList>
    </citation>
    <scope>IDENTIFICATION</scope>
</reference>
<name>A0A674GCV6_TAEGU</name>
<dbReference type="InterPro" id="IPR007590">
    <property type="entry name" value="Saf4/Yju2"/>
</dbReference>
<dbReference type="GeneTree" id="ENSGT00530000063615"/>
<dbReference type="GO" id="GO:0000398">
    <property type="term" value="P:mRNA splicing, via spliceosome"/>
    <property type="evidence" value="ECO:0007669"/>
    <property type="project" value="InterPro"/>
</dbReference>
<protein>
    <recommendedName>
        <fullName evidence="2">Probable splicing factor YJU2B</fullName>
    </recommendedName>
    <alternativeName>
        <fullName evidence="4">Coiled-coil domain-containing protein 130</fullName>
    </alternativeName>
</protein>
<dbReference type="Pfam" id="PF04502">
    <property type="entry name" value="Saf4_Yju2"/>
    <property type="match status" value="1"/>
</dbReference>
<feature type="compositionally biased region" description="Low complexity" evidence="5">
    <location>
        <begin position="1"/>
        <end position="27"/>
    </location>
</feature>
<accession>A0A674GCV6</accession>
<evidence type="ECO:0000256" key="5">
    <source>
        <dbReference type="SAM" id="MobiDB-lite"/>
    </source>
</evidence>
<feature type="region of interest" description="Disordered" evidence="5">
    <location>
        <begin position="1"/>
        <end position="80"/>
    </location>
</feature>
<dbReference type="Proteomes" id="UP000007754">
    <property type="component" value="Unplaced"/>
</dbReference>
<proteinExistence type="inferred from homology"/>
<reference evidence="7" key="1">
    <citation type="submission" date="2025-08" db="UniProtKB">
        <authorList>
            <consortium name="Ensembl"/>
        </authorList>
    </citation>
    <scope>IDENTIFICATION</scope>
</reference>
<keyword evidence="6" id="KW-1133">Transmembrane helix</keyword>
<feature type="transmembrane region" description="Helical" evidence="6">
    <location>
        <begin position="92"/>
        <end position="112"/>
    </location>
</feature>
<organism evidence="7 8">
    <name type="scientific">Taeniopygia guttata</name>
    <name type="common">Zebra finch</name>
    <name type="synonym">Poephila guttata</name>
    <dbReference type="NCBI Taxonomy" id="59729"/>
    <lineage>
        <taxon>Eukaryota</taxon>
        <taxon>Metazoa</taxon>
        <taxon>Chordata</taxon>
        <taxon>Craniata</taxon>
        <taxon>Vertebrata</taxon>
        <taxon>Euteleostomi</taxon>
        <taxon>Archelosauria</taxon>
        <taxon>Archosauria</taxon>
        <taxon>Dinosauria</taxon>
        <taxon>Saurischia</taxon>
        <taxon>Theropoda</taxon>
        <taxon>Coelurosauria</taxon>
        <taxon>Aves</taxon>
        <taxon>Neognathae</taxon>
        <taxon>Neoaves</taxon>
        <taxon>Telluraves</taxon>
        <taxon>Australaves</taxon>
        <taxon>Passeriformes</taxon>
        <taxon>Passeroidea</taxon>
        <taxon>Estrildidae</taxon>
        <taxon>Estrildinae</taxon>
        <taxon>Taeniopygia</taxon>
    </lineage>
</organism>
<evidence type="ECO:0000256" key="4">
    <source>
        <dbReference type="ARBA" id="ARBA00041764"/>
    </source>
</evidence>
<dbReference type="AlphaFoldDB" id="A0A674GCV6"/>
<evidence type="ECO:0000256" key="6">
    <source>
        <dbReference type="SAM" id="Phobius"/>
    </source>
</evidence>
<evidence type="ECO:0000313" key="8">
    <source>
        <dbReference type="Proteomes" id="UP000007754"/>
    </source>
</evidence>
<dbReference type="GO" id="GO:0005684">
    <property type="term" value="C:U2-type spliceosomal complex"/>
    <property type="evidence" value="ECO:0007669"/>
    <property type="project" value="TreeGrafter"/>
</dbReference>
<evidence type="ECO:0000256" key="1">
    <source>
        <dbReference type="ARBA" id="ARBA00005595"/>
    </source>
</evidence>
<dbReference type="PANTHER" id="PTHR12111:SF2">
    <property type="entry name" value="SPLICING FACTOR YJU2B-RELATED"/>
    <property type="match status" value="1"/>
</dbReference>
<dbReference type="Ensembl" id="ENSTGUT00000044747.1">
    <property type="protein sequence ID" value="ENSTGUP00000020612.1"/>
    <property type="gene ID" value="ENSTGUG00000020999.1"/>
</dbReference>
<feature type="region of interest" description="Disordered" evidence="5">
    <location>
        <begin position="246"/>
        <end position="299"/>
    </location>
</feature>
<evidence type="ECO:0000313" key="7">
    <source>
        <dbReference type="Ensembl" id="ENSTGUP00000020612.1"/>
    </source>
</evidence>
<feature type="compositionally biased region" description="Polar residues" evidence="5">
    <location>
        <begin position="60"/>
        <end position="76"/>
    </location>
</feature>
<sequence length="299" mass="32284">MVPSTNTTTATPCASAPASSPRASLSSGEDPPKCPGDTPEMSLCAPQAPLTPQTPPGSRCPSTSGVTAARTTSGWVSPTPPQTLLGGSQRGFGGPVLAFSFPLMSLCIWDWFWGDFGVFFGIQFWDFPSYWFANGFGVGFRVVSGFLGSCFGIFHPINLSVGLGWFWGDFEFFFGIPKSVVGTVLPPHAPTGVRYNAEKKKVGSYYTTPVYRFRMKCHLCVNYIELQTDPGNCDYVIVSGARRKEERWEPEDSGQVLPTSESQYGPVGPRDPHQGQGHGHGDPSPSQYVPVAPSVPFLV</sequence>
<evidence type="ECO:0000256" key="3">
    <source>
        <dbReference type="ARBA" id="ARBA00037140"/>
    </source>
</evidence>
<comment type="similarity">
    <text evidence="1">Belongs to the CWC16 family.</text>
</comment>
<evidence type="ECO:0000256" key="2">
    <source>
        <dbReference type="ARBA" id="ARBA00029515"/>
    </source>
</evidence>
<keyword evidence="8" id="KW-1185">Reference proteome</keyword>